<dbReference type="InterPro" id="IPR002201">
    <property type="entry name" value="Glyco_trans_9"/>
</dbReference>
<dbReference type="InterPro" id="IPR051199">
    <property type="entry name" value="LPS_LOS_Heptosyltrfase"/>
</dbReference>
<accession>A0A2M6WDU2</accession>
<evidence type="ECO:0000313" key="4">
    <source>
        <dbReference type="Proteomes" id="UP000228809"/>
    </source>
</evidence>
<dbReference type="GO" id="GO:0008713">
    <property type="term" value="F:ADP-heptose-lipopolysaccharide heptosyltransferase activity"/>
    <property type="evidence" value="ECO:0007669"/>
    <property type="project" value="TreeGrafter"/>
</dbReference>
<gene>
    <name evidence="3" type="ORF">COU17_03390</name>
</gene>
<proteinExistence type="predicted"/>
<name>A0A2M6WDU2_9BACT</name>
<reference evidence="4" key="1">
    <citation type="submission" date="2017-09" db="EMBL/GenBank/DDBJ databases">
        <title>Depth-based differentiation of microbial function through sediment-hosted aquifers and enrichment of novel symbionts in the deep terrestrial subsurface.</title>
        <authorList>
            <person name="Probst A.J."/>
            <person name="Ladd B."/>
            <person name="Jarett J.K."/>
            <person name="Geller-Mcgrath D.E."/>
            <person name="Sieber C.M.K."/>
            <person name="Emerson J.B."/>
            <person name="Anantharaman K."/>
            <person name="Thomas B.C."/>
            <person name="Malmstrom R."/>
            <person name="Stieglmeier M."/>
            <person name="Klingl A."/>
            <person name="Woyke T."/>
            <person name="Ryan C.M."/>
            <person name="Banfield J.F."/>
        </authorList>
    </citation>
    <scope>NUCLEOTIDE SEQUENCE [LARGE SCALE GENOMIC DNA]</scope>
</reference>
<evidence type="ECO:0000313" key="3">
    <source>
        <dbReference type="EMBL" id="PIT90970.1"/>
    </source>
</evidence>
<dbReference type="SUPFAM" id="SSF53756">
    <property type="entry name" value="UDP-Glycosyltransferase/glycogen phosphorylase"/>
    <property type="match status" value="1"/>
</dbReference>
<evidence type="ECO:0008006" key="5">
    <source>
        <dbReference type="Google" id="ProtNLM"/>
    </source>
</evidence>
<dbReference type="GO" id="GO:0005829">
    <property type="term" value="C:cytosol"/>
    <property type="evidence" value="ECO:0007669"/>
    <property type="project" value="TreeGrafter"/>
</dbReference>
<comment type="caution">
    <text evidence="3">The sequence shown here is derived from an EMBL/GenBank/DDBJ whole genome shotgun (WGS) entry which is preliminary data.</text>
</comment>
<dbReference type="Gene3D" id="3.40.50.2000">
    <property type="entry name" value="Glycogen Phosphorylase B"/>
    <property type="match status" value="2"/>
</dbReference>
<sequence length="354" mass="39058">MNPILEKMRVYLLIALGTLLFPILLFPRRKNKQMRVLVYPQLTRLGDLISATPVLRALKEYDENVHVAVAVSPKTAGILIHHPLVDELLILENEEYLSFFGIFRFFKKVRDGHFDWGFNIAASTLGTLSLLFGGVSRRVKITRSGRPLSEQLSDWMNSVCVPHTDGEYLPELYVRTVAALGVPAPSEIRKEVGIYNSDEEAVEKIFARERVPVNATLIGIGVSAGNAIKEWPVERFAELARQVSLIDENYHFVFIGTEADRGKVAIARAHVQGRSTAILDVPLQQLPALIKRFALYIAADSGPIHIAEAVGTPLIDIAGPVASYELSPRGNRAVVLTPAGIEPSVFAFRESGSV</sequence>
<dbReference type="PANTHER" id="PTHR30160">
    <property type="entry name" value="TETRAACYLDISACCHARIDE 4'-KINASE-RELATED"/>
    <property type="match status" value="1"/>
</dbReference>
<keyword evidence="2" id="KW-0808">Transferase</keyword>
<evidence type="ECO:0000256" key="2">
    <source>
        <dbReference type="ARBA" id="ARBA00022679"/>
    </source>
</evidence>
<keyword evidence="1" id="KW-0328">Glycosyltransferase</keyword>
<protein>
    <recommendedName>
        <fullName evidence="5">Glycosyltransferase family 9 protein</fullName>
    </recommendedName>
</protein>
<dbReference type="AlphaFoldDB" id="A0A2M6WDU2"/>
<dbReference type="Proteomes" id="UP000228809">
    <property type="component" value="Unassembled WGS sequence"/>
</dbReference>
<dbReference type="PANTHER" id="PTHR30160:SF7">
    <property type="entry name" value="ADP-HEPTOSE--LPS HEPTOSYLTRANSFERASE 2"/>
    <property type="match status" value="1"/>
</dbReference>
<dbReference type="CDD" id="cd03789">
    <property type="entry name" value="GT9_LPS_heptosyltransferase"/>
    <property type="match status" value="1"/>
</dbReference>
<organism evidence="3 4">
    <name type="scientific">Candidatus Kaiserbacteria bacterium CG10_big_fil_rev_8_21_14_0_10_49_17</name>
    <dbReference type="NCBI Taxonomy" id="1974609"/>
    <lineage>
        <taxon>Bacteria</taxon>
        <taxon>Candidatus Kaiseribacteriota</taxon>
    </lineage>
</organism>
<dbReference type="GO" id="GO:0009244">
    <property type="term" value="P:lipopolysaccharide core region biosynthetic process"/>
    <property type="evidence" value="ECO:0007669"/>
    <property type="project" value="TreeGrafter"/>
</dbReference>
<feature type="non-terminal residue" evidence="3">
    <location>
        <position position="354"/>
    </location>
</feature>
<dbReference type="EMBL" id="PFBJ01000018">
    <property type="protein sequence ID" value="PIT90970.1"/>
    <property type="molecule type" value="Genomic_DNA"/>
</dbReference>
<dbReference type="Pfam" id="PF01075">
    <property type="entry name" value="Glyco_transf_9"/>
    <property type="match status" value="1"/>
</dbReference>
<evidence type="ECO:0000256" key="1">
    <source>
        <dbReference type="ARBA" id="ARBA00022676"/>
    </source>
</evidence>